<protein>
    <submittedName>
        <fullName evidence="1">Uncharacterized protein</fullName>
    </submittedName>
</protein>
<comment type="caution">
    <text evidence="1">The sequence shown here is derived from an EMBL/GenBank/DDBJ whole genome shotgun (WGS) entry which is preliminary data.</text>
</comment>
<keyword evidence="2" id="KW-1185">Reference proteome</keyword>
<dbReference type="AlphaFoldDB" id="A0A7J7RCI8"/>
<reference evidence="1 2" key="1">
    <citation type="journal article" date="2020" name="Nature">
        <title>Six reference-quality genomes reveal evolution of bat adaptations.</title>
        <authorList>
            <person name="Jebb D."/>
            <person name="Huang Z."/>
            <person name="Pippel M."/>
            <person name="Hughes G.M."/>
            <person name="Lavrichenko K."/>
            <person name="Devanna P."/>
            <person name="Winkler S."/>
            <person name="Jermiin L.S."/>
            <person name="Skirmuntt E.C."/>
            <person name="Katzourakis A."/>
            <person name="Burkitt-Gray L."/>
            <person name="Ray D.A."/>
            <person name="Sullivan K.A.M."/>
            <person name="Roscito J.G."/>
            <person name="Kirilenko B.M."/>
            <person name="Davalos L.M."/>
            <person name="Corthals A.P."/>
            <person name="Power M.L."/>
            <person name="Jones G."/>
            <person name="Ransome R.D."/>
            <person name="Dechmann D.K.N."/>
            <person name="Locatelli A.G."/>
            <person name="Puechmaille S.J."/>
            <person name="Fedrigo O."/>
            <person name="Jarvis E.D."/>
            <person name="Hiller M."/>
            <person name="Vernes S.C."/>
            <person name="Myers E.W."/>
            <person name="Teeling E.C."/>
        </authorList>
    </citation>
    <scope>NUCLEOTIDE SEQUENCE [LARGE SCALE GENOMIC DNA]</scope>
    <source>
        <strain evidence="1">MMyoMyo1</strain>
        <tissue evidence="1">Flight muscle</tissue>
    </source>
</reference>
<dbReference type="EMBL" id="JABWUV010000031">
    <property type="protein sequence ID" value="KAF6273849.1"/>
    <property type="molecule type" value="Genomic_DNA"/>
</dbReference>
<sequence>MTCSGVQRAAAIRYWMFSSSGEVSFPDYFARPPWKPALRSFRVILTPHCSGAPLMPDFIPLPTTLLKPAQIHTHTERSVNCWEAPRTSEEVVAGRRAAPPERACLDEGREPQDTRCCEGRCCRRPCGQGRACALGPR</sequence>
<name>A0A7J7RCI8_MYOMY</name>
<evidence type="ECO:0000313" key="2">
    <source>
        <dbReference type="Proteomes" id="UP000527355"/>
    </source>
</evidence>
<gene>
    <name evidence="1" type="ORF">mMyoMyo1_010832</name>
</gene>
<organism evidence="1 2">
    <name type="scientific">Myotis myotis</name>
    <name type="common">Greater mouse-eared bat</name>
    <name type="synonym">Vespertilio myotis</name>
    <dbReference type="NCBI Taxonomy" id="51298"/>
    <lineage>
        <taxon>Eukaryota</taxon>
        <taxon>Metazoa</taxon>
        <taxon>Chordata</taxon>
        <taxon>Craniata</taxon>
        <taxon>Vertebrata</taxon>
        <taxon>Euteleostomi</taxon>
        <taxon>Mammalia</taxon>
        <taxon>Eutheria</taxon>
        <taxon>Laurasiatheria</taxon>
        <taxon>Chiroptera</taxon>
        <taxon>Yangochiroptera</taxon>
        <taxon>Vespertilionidae</taxon>
        <taxon>Myotis</taxon>
    </lineage>
</organism>
<accession>A0A7J7RCI8</accession>
<dbReference type="Proteomes" id="UP000527355">
    <property type="component" value="Unassembled WGS sequence"/>
</dbReference>
<evidence type="ECO:0000313" key="1">
    <source>
        <dbReference type="EMBL" id="KAF6273849.1"/>
    </source>
</evidence>
<proteinExistence type="predicted"/>